<dbReference type="EMBL" id="KL584707">
    <property type="protein sequence ID" value="KEQ74241.1"/>
    <property type="molecule type" value="Genomic_DNA"/>
</dbReference>
<dbReference type="HOGENOM" id="CLU_874304_0_0_1"/>
<evidence type="ECO:0000313" key="2">
    <source>
        <dbReference type="Proteomes" id="UP000027730"/>
    </source>
</evidence>
<gene>
    <name evidence="1" type="ORF">M436DRAFT_62649</name>
</gene>
<dbReference type="OrthoDB" id="3939062at2759"/>
<reference evidence="1 2" key="1">
    <citation type="journal article" date="2014" name="BMC Genomics">
        <title>Genome sequencing of four Aureobasidium pullulans varieties: biotechnological potential, stress tolerance, and description of new species.</title>
        <authorList>
            <person name="Gostin Ar C."/>
            <person name="Ohm R.A."/>
            <person name="Kogej T."/>
            <person name="Sonjak S."/>
            <person name="Turk M."/>
            <person name="Zajc J."/>
            <person name="Zalar P."/>
            <person name="Grube M."/>
            <person name="Sun H."/>
            <person name="Han J."/>
            <person name="Sharma A."/>
            <person name="Chiniquy J."/>
            <person name="Ngan C.Y."/>
            <person name="Lipzen A."/>
            <person name="Barry K."/>
            <person name="Grigoriev I.V."/>
            <person name="Gunde-Cimerman N."/>
        </authorList>
    </citation>
    <scope>NUCLEOTIDE SEQUENCE [LARGE SCALE GENOMIC DNA]</scope>
    <source>
        <strain evidence="1 2">CBS 147.97</strain>
    </source>
</reference>
<dbReference type="GeneID" id="25413409"/>
<dbReference type="AlphaFoldDB" id="A0A074XI33"/>
<keyword evidence="2" id="KW-1185">Reference proteome</keyword>
<dbReference type="Proteomes" id="UP000027730">
    <property type="component" value="Unassembled WGS sequence"/>
</dbReference>
<evidence type="ECO:0000313" key="1">
    <source>
        <dbReference type="EMBL" id="KEQ74241.1"/>
    </source>
</evidence>
<protein>
    <submittedName>
        <fullName evidence="1">Uncharacterized protein</fullName>
    </submittedName>
</protein>
<accession>A0A074XI33</accession>
<organism evidence="1 2">
    <name type="scientific">Aureobasidium namibiae CBS 147.97</name>
    <dbReference type="NCBI Taxonomy" id="1043004"/>
    <lineage>
        <taxon>Eukaryota</taxon>
        <taxon>Fungi</taxon>
        <taxon>Dikarya</taxon>
        <taxon>Ascomycota</taxon>
        <taxon>Pezizomycotina</taxon>
        <taxon>Dothideomycetes</taxon>
        <taxon>Dothideomycetidae</taxon>
        <taxon>Dothideales</taxon>
        <taxon>Saccotheciaceae</taxon>
        <taxon>Aureobasidium</taxon>
    </lineage>
</organism>
<proteinExistence type="predicted"/>
<dbReference type="RefSeq" id="XP_013428626.1">
    <property type="nucleotide sequence ID" value="XM_013573172.1"/>
</dbReference>
<name>A0A074XI33_9PEZI</name>
<sequence>MVLNTSSTGRIIPLFFHFPSPDLLHSFVRQMCNPFECFLSPDRERGLVLPPPYKTNVPWDPLTGRYDYMLPDYAIRSLQRCLIWRMAIDWKLQRHIEKYDRPQGPAYANFERNCGLFGCYVLGKRSSNVLEGHLSKTLFGPGESIGIPRNLLEFFILSMRQAEQNPLKRIACRRNAMMLVRLVLDSSILIDLMAPGTVFARKLKAKCAKLHKENFPWLLEPAKIGIGESIKARATDIYNEDVPTGRWKETELLLRECMRPCAALMDLNLILSTIREVNMSYLEPDADVGRPPEFVMRPLRAHRDLLPAVIVCGPVRWQNTDLTVTTATPRADRANQKSSKQAIRDTVATLYCLIIGR</sequence>